<evidence type="ECO:0000313" key="1">
    <source>
        <dbReference type="EMBL" id="MDF8335164.1"/>
    </source>
</evidence>
<sequence length="88" mass="9939">MIALNGFPQPEWASIFNGAAREGWRKGRVEMTEAAFAFAPACPLYKRNWSCSKTSNCALVICNKRRKNFPTKVRIAWAAGDFLVEIKE</sequence>
<accession>A0ABT6CNR4</accession>
<name>A0ABT6CNR4_9SPHN</name>
<keyword evidence="2" id="KW-1185">Reference proteome</keyword>
<reference evidence="1 2" key="1">
    <citation type="submission" date="2023-03" db="EMBL/GenBank/DDBJ databases">
        <title>Novosphingobium cyanobacteriorum sp. nov., isolated from a eutrophic reservoir during the Microcystis bloom period.</title>
        <authorList>
            <person name="Kang M."/>
            <person name="Le V."/>
            <person name="Ko S.-R."/>
            <person name="Lee S.-A."/>
            <person name="Ahn C.-Y."/>
        </authorList>
    </citation>
    <scope>NUCLEOTIDE SEQUENCE [LARGE SCALE GENOMIC DNA]</scope>
    <source>
        <strain evidence="1 2">HBC54</strain>
    </source>
</reference>
<evidence type="ECO:0000313" key="2">
    <source>
        <dbReference type="Proteomes" id="UP001222770"/>
    </source>
</evidence>
<comment type="caution">
    <text evidence="1">The sequence shown here is derived from an EMBL/GenBank/DDBJ whole genome shotgun (WGS) entry which is preliminary data.</text>
</comment>
<dbReference type="Proteomes" id="UP001222770">
    <property type="component" value="Unassembled WGS sequence"/>
</dbReference>
<dbReference type="RefSeq" id="WP_277280039.1">
    <property type="nucleotide sequence ID" value="NZ_JAROCY010000022.1"/>
</dbReference>
<organism evidence="1 2">
    <name type="scientific">Novosphingobium cyanobacteriorum</name>
    <dbReference type="NCBI Taxonomy" id="3024215"/>
    <lineage>
        <taxon>Bacteria</taxon>
        <taxon>Pseudomonadati</taxon>
        <taxon>Pseudomonadota</taxon>
        <taxon>Alphaproteobacteria</taxon>
        <taxon>Sphingomonadales</taxon>
        <taxon>Sphingomonadaceae</taxon>
        <taxon>Novosphingobium</taxon>
    </lineage>
</organism>
<protein>
    <submittedName>
        <fullName evidence="1">Uncharacterized protein</fullName>
    </submittedName>
</protein>
<dbReference type="EMBL" id="JAROCY010000022">
    <property type="protein sequence ID" value="MDF8335164.1"/>
    <property type="molecule type" value="Genomic_DNA"/>
</dbReference>
<proteinExistence type="predicted"/>
<gene>
    <name evidence="1" type="ORF">POM99_18315</name>
</gene>